<proteinExistence type="predicted"/>
<feature type="domain" description="DUF4180" evidence="1">
    <location>
        <begin position="14"/>
        <end position="107"/>
    </location>
</feature>
<organism evidence="2 3">
    <name type="scientific">Pseudonocardia saturnea</name>
    <dbReference type="NCBI Taxonomy" id="33909"/>
    <lineage>
        <taxon>Bacteria</taxon>
        <taxon>Bacillati</taxon>
        <taxon>Actinomycetota</taxon>
        <taxon>Actinomycetes</taxon>
        <taxon>Pseudonocardiales</taxon>
        <taxon>Pseudonocardiaceae</taxon>
        <taxon>Pseudonocardia</taxon>
    </lineage>
</organism>
<evidence type="ECO:0000313" key="3">
    <source>
        <dbReference type="Proteomes" id="UP000320693"/>
    </source>
</evidence>
<reference evidence="2 3" key="1">
    <citation type="submission" date="2019-06" db="EMBL/GenBank/DDBJ databases">
        <title>Whole genome shotgun sequence of Pseudonocardia saturnea NBRC 14499.</title>
        <authorList>
            <person name="Hosoyama A."/>
            <person name="Uohara A."/>
            <person name="Ohji S."/>
            <person name="Ichikawa N."/>
        </authorList>
    </citation>
    <scope>NUCLEOTIDE SEQUENCE [LARGE SCALE GENOMIC DNA]</scope>
    <source>
        <strain evidence="2 3">NBRC 14499</strain>
    </source>
</reference>
<accession>A0ABQ0S4A0</accession>
<sequence length="114" mass="12122">MPDGTVPDVLTSMNRVLTLPVDGPVIASEADALGVLGDAFGQQAEQVEIPVQRLDPEFFRLRSGLAGAITQKFAQYGVRLTVVGDVSRWAAEPGPVADWIREANQGAGTLRFTG</sequence>
<dbReference type="EMBL" id="BJNH01000061">
    <property type="protein sequence ID" value="GEC27724.1"/>
    <property type="molecule type" value="Genomic_DNA"/>
</dbReference>
<comment type="caution">
    <text evidence="2">The sequence shown here is derived from an EMBL/GenBank/DDBJ whole genome shotgun (WGS) entry which is preliminary data.</text>
</comment>
<name>A0ABQ0S4A0_9PSEU</name>
<gene>
    <name evidence="2" type="ORF">PSA01_47530</name>
</gene>
<keyword evidence="3" id="KW-1185">Reference proteome</keyword>
<protein>
    <recommendedName>
        <fullName evidence="1">DUF4180 domain-containing protein</fullName>
    </recommendedName>
</protein>
<evidence type="ECO:0000259" key="1">
    <source>
        <dbReference type="Pfam" id="PF13788"/>
    </source>
</evidence>
<dbReference type="InterPro" id="IPR025438">
    <property type="entry name" value="DUF4180"/>
</dbReference>
<dbReference type="Pfam" id="PF13788">
    <property type="entry name" value="DUF4180"/>
    <property type="match status" value="1"/>
</dbReference>
<dbReference type="Proteomes" id="UP000320693">
    <property type="component" value="Unassembled WGS sequence"/>
</dbReference>
<evidence type="ECO:0000313" key="2">
    <source>
        <dbReference type="EMBL" id="GEC27724.1"/>
    </source>
</evidence>